<name>A0ABD4ETI6_9GAMM</name>
<comment type="caution">
    <text evidence="1">The sequence shown here is derived from an EMBL/GenBank/DDBJ whole genome shotgun (WGS) entry which is preliminary data.</text>
</comment>
<sequence length="308" mass="34379">MRNDYEIVHVIDLKVSNLGEHRLITYYNEADALNAVGGVSLKEKTHVKTCLGANFQLNAMWSSQNGHLWVVDDQGDVFTNANINFKQPPFERLKFNSGSFDIKWNVTEVFKGQLNAIWGTTDEDVWVTSFAGPAFHWDGQSWTKYTLPKAPNAIDGSASDDVYVVGYDGNIHHFDGNEWLKITLPSGIPQQDAFTDVKVLSRDKVFITGRSGCLLVGNAKNGFTDIGSAKYSWYGVGAIEERIFLAGGEQGIFELIDGQFVCLKDKGQPVGVFETPNAINFIPAEQQPNPWFVRYEPGVSREWTKVNT</sequence>
<dbReference type="EMBL" id="LVCN01000009">
    <property type="protein sequence ID" value="KYL36484.1"/>
    <property type="molecule type" value="Genomic_DNA"/>
</dbReference>
<evidence type="ECO:0008006" key="3">
    <source>
        <dbReference type="Google" id="ProtNLM"/>
    </source>
</evidence>
<reference evidence="1 2" key="1">
    <citation type="submission" date="2016-03" db="EMBL/GenBank/DDBJ databases">
        <authorList>
            <person name="Zhang H."/>
            <person name="Liu R."/>
            <person name="Wang M."/>
            <person name="Wang H."/>
            <person name="Wang L."/>
            <person name="Song L."/>
        </authorList>
    </citation>
    <scope>NUCLEOTIDE SEQUENCE [LARGE SCALE GENOMIC DNA]</scope>
    <source>
        <strain evidence="1 2">DSM 16099</strain>
    </source>
</reference>
<evidence type="ECO:0000313" key="1">
    <source>
        <dbReference type="EMBL" id="KYL36484.1"/>
    </source>
</evidence>
<dbReference type="SUPFAM" id="SSF63829">
    <property type="entry name" value="Calcium-dependent phosphotriesterase"/>
    <property type="match status" value="1"/>
</dbReference>
<protein>
    <recommendedName>
        <fullName evidence="3">Photosynthesis system II assembly factor Ycf48/Hcf136-like domain-containing protein</fullName>
    </recommendedName>
</protein>
<proteinExistence type="predicted"/>
<accession>A0ABD4ETI6</accession>
<evidence type="ECO:0000313" key="2">
    <source>
        <dbReference type="Proteomes" id="UP000075763"/>
    </source>
</evidence>
<dbReference type="Proteomes" id="UP000075763">
    <property type="component" value="Unassembled WGS sequence"/>
</dbReference>
<dbReference type="AlphaFoldDB" id="A0ABD4ETI6"/>
<gene>
    <name evidence="1" type="ORF">A2I96_08755</name>
</gene>
<organism evidence="1 2">
    <name type="scientific">Pseudoalteromonas tetraodonis</name>
    <dbReference type="NCBI Taxonomy" id="43659"/>
    <lineage>
        <taxon>Bacteria</taxon>
        <taxon>Pseudomonadati</taxon>
        <taxon>Pseudomonadota</taxon>
        <taxon>Gammaproteobacteria</taxon>
        <taxon>Alteromonadales</taxon>
        <taxon>Pseudoalteromonadaceae</taxon>
        <taxon>Pseudoalteromonas</taxon>
    </lineage>
</organism>